<dbReference type="AlphaFoldDB" id="A0A6M1PKM9"/>
<keyword evidence="2" id="KW-1185">Reference proteome</keyword>
<evidence type="ECO:0000313" key="2">
    <source>
        <dbReference type="Proteomes" id="UP000480151"/>
    </source>
</evidence>
<reference evidence="1 2" key="1">
    <citation type="submission" date="2020-02" db="EMBL/GenBank/DDBJ databases">
        <authorList>
            <person name="Gao J."/>
            <person name="Sun J."/>
        </authorList>
    </citation>
    <scope>NUCLEOTIDE SEQUENCE [LARGE SCALE GENOMIC DNA]</scope>
    <source>
        <strain evidence="1 2">7124</strain>
    </source>
</reference>
<comment type="caution">
    <text evidence="1">The sequence shown here is derived from an EMBL/GenBank/DDBJ whole genome shotgun (WGS) entry which is preliminary data.</text>
</comment>
<protein>
    <submittedName>
        <fullName evidence="1">Uncharacterized protein</fullName>
    </submittedName>
</protein>
<sequence>MKENWIPLNTQEDIDKLINIFGGFHDACLKELYMWTEHYVDFDLSMSISDKLDTRIRALFQRQWENPSALELLFEEVTRLSITPSTENYDSIIYDGTLLYKAGLFYWADDKNWTPGKETNYGVNWIAAKKVSWREVSQWMGKQQRYGITK</sequence>
<organism evidence="1 2">
    <name type="scientific">Paenibacillus apii</name>
    <dbReference type="NCBI Taxonomy" id="1850370"/>
    <lineage>
        <taxon>Bacteria</taxon>
        <taxon>Bacillati</taxon>
        <taxon>Bacillota</taxon>
        <taxon>Bacilli</taxon>
        <taxon>Bacillales</taxon>
        <taxon>Paenibacillaceae</taxon>
        <taxon>Paenibacillus</taxon>
    </lineage>
</organism>
<gene>
    <name evidence="1" type="ORF">G5B47_15265</name>
</gene>
<name>A0A6M1PKM9_9BACL</name>
<evidence type="ECO:0000313" key="1">
    <source>
        <dbReference type="EMBL" id="NGM83780.1"/>
    </source>
</evidence>
<proteinExistence type="predicted"/>
<accession>A0A6M1PKM9</accession>
<dbReference type="Proteomes" id="UP000480151">
    <property type="component" value="Unassembled WGS sequence"/>
</dbReference>
<dbReference type="EMBL" id="JAAKGU010000006">
    <property type="protein sequence ID" value="NGM83780.1"/>
    <property type="molecule type" value="Genomic_DNA"/>
</dbReference>
<dbReference type="RefSeq" id="WP_025336268.1">
    <property type="nucleotide sequence ID" value="NZ_JAAKGU010000006.1"/>
</dbReference>